<evidence type="ECO:0008006" key="3">
    <source>
        <dbReference type="Google" id="ProtNLM"/>
    </source>
</evidence>
<proteinExistence type="predicted"/>
<dbReference type="PANTHER" id="PTHR23273:SF169">
    <property type="entry name" value="REPLICATION FACTOR A C-TERMINAL DOMAIN-CONTAINING PROTEIN"/>
    <property type="match status" value="1"/>
</dbReference>
<accession>A0ABQ7F550</accession>
<gene>
    <name evidence="1" type="ORF">DY000_02049896</name>
</gene>
<name>A0ABQ7F550_BRACR</name>
<dbReference type="PANTHER" id="PTHR23273">
    <property type="entry name" value="REPLICATION FACTOR A 1, RFA1"/>
    <property type="match status" value="1"/>
</dbReference>
<protein>
    <recommendedName>
        <fullName evidence="3">Replication factor A C-terminal domain-containing protein</fullName>
    </recommendedName>
</protein>
<dbReference type="SUPFAM" id="SSF50249">
    <property type="entry name" value="Nucleic acid-binding proteins"/>
    <property type="match status" value="1"/>
</dbReference>
<dbReference type="EMBL" id="QGKV02000297">
    <property type="protein sequence ID" value="KAF3610740.1"/>
    <property type="molecule type" value="Genomic_DNA"/>
</dbReference>
<dbReference type="InterPro" id="IPR012340">
    <property type="entry name" value="NA-bd_OB-fold"/>
</dbReference>
<organism evidence="1 2">
    <name type="scientific">Brassica cretica</name>
    <name type="common">Mustard</name>
    <dbReference type="NCBI Taxonomy" id="69181"/>
    <lineage>
        <taxon>Eukaryota</taxon>
        <taxon>Viridiplantae</taxon>
        <taxon>Streptophyta</taxon>
        <taxon>Embryophyta</taxon>
        <taxon>Tracheophyta</taxon>
        <taxon>Spermatophyta</taxon>
        <taxon>Magnoliopsida</taxon>
        <taxon>eudicotyledons</taxon>
        <taxon>Gunneridae</taxon>
        <taxon>Pentapetalae</taxon>
        <taxon>rosids</taxon>
        <taxon>malvids</taxon>
        <taxon>Brassicales</taxon>
        <taxon>Brassicaceae</taxon>
        <taxon>Brassiceae</taxon>
        <taxon>Brassica</taxon>
    </lineage>
</organism>
<comment type="caution">
    <text evidence="1">The sequence shown here is derived from an EMBL/GenBank/DDBJ whole genome shotgun (WGS) entry which is preliminary data.</text>
</comment>
<evidence type="ECO:0000313" key="2">
    <source>
        <dbReference type="Proteomes" id="UP000266723"/>
    </source>
</evidence>
<dbReference type="Gene3D" id="2.40.50.140">
    <property type="entry name" value="Nucleic acid-binding proteins"/>
    <property type="match status" value="2"/>
</dbReference>
<keyword evidence="2" id="KW-1185">Reference proteome</keyword>
<sequence length="451" mass="49656">MNNGIDVVGHMKLVNGQCLIGTPVLDEVEIARARHVLVHVQSYDGPVMKLYLWDQAARDFCKKFKSYEGTPTVLLVTTVNTKSLGGTLALTSMSSSRVFMDCDVQPTVDYFSWLGSNPQSAELVNAEVVTKRETLTIGEIFFYIKDGSNKEAFFECTATIDDVVHGSTCTMRVSVLSGHEKVDYLLRTLLTFTVDLEFWLKCVLDVVGHMKLVNGQSLIGTPVLDKVEIARVSACVGSCAVTRLYLWDQAARDFCKKFKSYEDTPTVLLVTTVNTKSLGGSNPQSAELVNAEVVTKRETLTIGEIFSYIKQGYTKEAFFECTATIDDVVHGSTWYYISCSGCHTKATKGPTSLMCSKCGKVNISGVPQYLLYTHFSILSNALNASSELVSNYFEANGNQEVSQEVPFPEALISTIGQKHKFCVKVTKHNLDGKSRSLTVTKILPLDTPPVT</sequence>
<evidence type="ECO:0000313" key="1">
    <source>
        <dbReference type="EMBL" id="KAF3610740.1"/>
    </source>
</evidence>
<reference evidence="1 2" key="1">
    <citation type="journal article" date="2020" name="BMC Genomics">
        <title>Intraspecific diversification of the crop wild relative Brassica cretica Lam. using demographic model selection.</title>
        <authorList>
            <person name="Kioukis A."/>
            <person name="Michalopoulou V.A."/>
            <person name="Briers L."/>
            <person name="Pirintsos S."/>
            <person name="Studholme D.J."/>
            <person name="Pavlidis P."/>
            <person name="Sarris P.F."/>
        </authorList>
    </citation>
    <scope>NUCLEOTIDE SEQUENCE [LARGE SCALE GENOMIC DNA]</scope>
    <source>
        <strain evidence="2">cv. PFS-1207/04</strain>
    </source>
</reference>
<dbReference type="Proteomes" id="UP000266723">
    <property type="component" value="Unassembled WGS sequence"/>
</dbReference>